<accession>A0ABT9JFG9</accession>
<dbReference type="Proteomes" id="UP001224997">
    <property type="component" value="Unassembled WGS sequence"/>
</dbReference>
<organism evidence="1 2">
    <name type="scientific">Paracoccus spongiarum</name>
    <dbReference type="NCBI Taxonomy" id="3064387"/>
    <lineage>
        <taxon>Bacteria</taxon>
        <taxon>Pseudomonadati</taxon>
        <taxon>Pseudomonadota</taxon>
        <taxon>Alphaproteobacteria</taxon>
        <taxon>Rhodobacterales</taxon>
        <taxon>Paracoccaceae</taxon>
        <taxon>Paracoccus</taxon>
    </lineage>
</organism>
<evidence type="ECO:0000313" key="2">
    <source>
        <dbReference type="Proteomes" id="UP001224997"/>
    </source>
</evidence>
<evidence type="ECO:0000313" key="1">
    <source>
        <dbReference type="EMBL" id="MDP5307816.1"/>
    </source>
</evidence>
<reference evidence="1 2" key="1">
    <citation type="submission" date="2023-08" db="EMBL/GenBank/DDBJ databases">
        <authorList>
            <person name="Park J.-S."/>
        </authorList>
    </citation>
    <scope>NUCLEOTIDE SEQUENCE [LARGE SCALE GENOMIC DNA]</scope>
    <source>
        <strain evidence="1 2">2205BS29-5</strain>
    </source>
</reference>
<sequence length="345" mass="35120">MRAFLVLLLLIAAAVAGLWLGGESWLASEAGRQAAARRDLALAEARPLRKLGRIGVELVEPAYTSGDVSLALPGLELWVAPADPAAIRVALPDRALLRQAGRDHRVDLRGGAGALRVSPLHGGAIRQAGIQAAMLTLDGAPLAEAVSVDMQMAGLGHEAPRGARAAYDATLTLAGMRPGGLAAMGAPTLPLPGDLSVTGALRVWLDGILDLAVVRGAAAPPAPVALRADGVEVTLGGATARLAGMIRRDAAGRAEGRLAIYTGDGDALLRAAGEAGMLPAEGAMLASALLAGIGRMPFPPESEADGMTLPEAAGQELRLPLVMRGGRLLLGDIDLGAAPAFPAWR</sequence>
<keyword evidence="2" id="KW-1185">Reference proteome</keyword>
<dbReference type="RefSeq" id="WP_305963666.1">
    <property type="nucleotide sequence ID" value="NZ_JAVAMQ010000010.1"/>
</dbReference>
<dbReference type="EMBL" id="JAVAMQ010000010">
    <property type="protein sequence ID" value="MDP5307816.1"/>
    <property type="molecule type" value="Genomic_DNA"/>
</dbReference>
<name>A0ABT9JFG9_9RHOB</name>
<comment type="caution">
    <text evidence="1">The sequence shown here is derived from an EMBL/GenBank/DDBJ whole genome shotgun (WGS) entry which is preliminary data.</text>
</comment>
<proteinExistence type="predicted"/>
<gene>
    <name evidence="1" type="ORF">Q5Y72_12020</name>
</gene>
<dbReference type="InterPro" id="IPR018666">
    <property type="entry name" value="DUF2125"/>
</dbReference>
<protein>
    <submittedName>
        <fullName evidence="1">DUF2125 domain-containing protein</fullName>
    </submittedName>
</protein>
<dbReference type="Pfam" id="PF09898">
    <property type="entry name" value="DUF2125"/>
    <property type="match status" value="1"/>
</dbReference>